<sequence length="357" mass="39452">MSEIIFLNPNAAILLILPLLIALFLSLIWQRKKRALQLIGTEEVRKKVGSFPVFSWHLLRSVAIVWATVLFVIALTSPAGNPQYVSDGTPPDQAKILKAEHEVIFFIDVSSSMLVDDMRLKKRRLDTAKEIADEVIKGLRGETVSVFVFSSEVEKQVPPTVDYLYARLIIRALKGNDVAAEGTDLAKTLRQLSEDLSHLKKGKMATVIFMTDGEDTEGAFGSSLPPVPKDKMPGVDFIVVGLGTSEGGIVPDVMYQGRPVRSKRDDESLAKLAESFKGFSLMANDSSPLLIANKILNGIKIKSLKKTPVEGESTASGRAVIRYTAYFQYFLLIGIAFYILFLTLPQTNFERRNGTEV</sequence>
<dbReference type="SMART" id="SM00327">
    <property type="entry name" value="VWA"/>
    <property type="match status" value="1"/>
</dbReference>
<keyword evidence="4" id="KW-1185">Reference proteome</keyword>
<dbReference type="InterPro" id="IPR036465">
    <property type="entry name" value="vWFA_dom_sf"/>
</dbReference>
<feature type="transmembrane region" description="Helical" evidence="1">
    <location>
        <begin position="326"/>
        <end position="344"/>
    </location>
</feature>
<dbReference type="SUPFAM" id="SSF53300">
    <property type="entry name" value="vWA-like"/>
    <property type="match status" value="1"/>
</dbReference>
<gene>
    <name evidence="3" type="ORF">ELAC_1595</name>
</gene>
<protein>
    <submittedName>
        <fullName evidence="3">Putative membrane protein</fullName>
    </submittedName>
</protein>
<dbReference type="Pfam" id="PF13519">
    <property type="entry name" value="VWA_2"/>
    <property type="match status" value="1"/>
</dbReference>
<evidence type="ECO:0000313" key="3">
    <source>
        <dbReference type="EMBL" id="CRX38923.1"/>
    </source>
</evidence>
<keyword evidence="1" id="KW-0472">Membrane</keyword>
<evidence type="ECO:0000259" key="2">
    <source>
        <dbReference type="PROSITE" id="PS50234"/>
    </source>
</evidence>
<reference evidence="4" key="1">
    <citation type="submission" date="2015-06" db="EMBL/GenBank/DDBJ databases">
        <authorList>
            <person name="Bertelli C."/>
        </authorList>
    </citation>
    <scope>NUCLEOTIDE SEQUENCE [LARGE SCALE GENOMIC DNA]</scope>
    <source>
        <strain evidence="4">CRIB-30</strain>
    </source>
</reference>
<evidence type="ECO:0000313" key="4">
    <source>
        <dbReference type="Proteomes" id="UP000220251"/>
    </source>
</evidence>
<dbReference type="Gene3D" id="3.40.50.410">
    <property type="entry name" value="von Willebrand factor, type A domain"/>
    <property type="match status" value="1"/>
</dbReference>
<name>A0A0H5DRS0_9BACT</name>
<dbReference type="AlphaFoldDB" id="A0A0H5DRS0"/>
<feature type="transmembrane region" description="Helical" evidence="1">
    <location>
        <begin position="51"/>
        <end position="75"/>
    </location>
</feature>
<organism evidence="3 4">
    <name type="scientific">Estrella lausannensis</name>
    <dbReference type="NCBI Taxonomy" id="483423"/>
    <lineage>
        <taxon>Bacteria</taxon>
        <taxon>Pseudomonadati</taxon>
        <taxon>Chlamydiota</taxon>
        <taxon>Chlamydiia</taxon>
        <taxon>Parachlamydiales</taxon>
        <taxon>Candidatus Criblamydiaceae</taxon>
        <taxon>Estrella</taxon>
    </lineage>
</organism>
<accession>A0A0H5DRS0</accession>
<dbReference type="Proteomes" id="UP000220251">
    <property type="component" value="Unassembled WGS sequence"/>
</dbReference>
<feature type="transmembrane region" description="Helical" evidence="1">
    <location>
        <begin position="12"/>
        <end position="30"/>
    </location>
</feature>
<feature type="domain" description="VWFA" evidence="2">
    <location>
        <begin position="102"/>
        <end position="299"/>
    </location>
</feature>
<dbReference type="EMBL" id="CWGJ01000025">
    <property type="protein sequence ID" value="CRX38923.1"/>
    <property type="molecule type" value="Genomic_DNA"/>
</dbReference>
<dbReference type="OrthoDB" id="22036at2"/>
<keyword evidence="1" id="KW-0812">Transmembrane</keyword>
<proteinExistence type="predicted"/>
<dbReference type="RefSeq" id="WP_098038785.1">
    <property type="nucleotide sequence ID" value="NZ_CWGJ01000025.1"/>
</dbReference>
<dbReference type="PROSITE" id="PS50234">
    <property type="entry name" value="VWFA"/>
    <property type="match status" value="1"/>
</dbReference>
<dbReference type="InterPro" id="IPR002035">
    <property type="entry name" value="VWF_A"/>
</dbReference>
<keyword evidence="1" id="KW-1133">Transmembrane helix</keyword>
<evidence type="ECO:0000256" key="1">
    <source>
        <dbReference type="SAM" id="Phobius"/>
    </source>
</evidence>